<keyword evidence="2" id="KW-0560">Oxidoreductase</keyword>
<dbReference type="FunFam" id="3.40.50.720:FF:000084">
    <property type="entry name" value="Short-chain dehydrogenase reductase"/>
    <property type="match status" value="1"/>
</dbReference>
<dbReference type="SUPFAM" id="SSF51735">
    <property type="entry name" value="NAD(P)-binding Rossmann-fold domains"/>
    <property type="match status" value="1"/>
</dbReference>
<organism evidence="3 4">
    <name type="scientific">Pedobacter cryophilus</name>
    <dbReference type="NCBI Taxonomy" id="2571271"/>
    <lineage>
        <taxon>Bacteria</taxon>
        <taxon>Pseudomonadati</taxon>
        <taxon>Bacteroidota</taxon>
        <taxon>Sphingobacteriia</taxon>
        <taxon>Sphingobacteriales</taxon>
        <taxon>Sphingobacteriaceae</taxon>
        <taxon>Pedobacter</taxon>
    </lineage>
</organism>
<reference evidence="3 4" key="1">
    <citation type="submission" date="2019-04" db="EMBL/GenBank/DDBJ databases">
        <title>Pedobacter sp. AR-3-17 sp. nov., isolated from Arctic soil.</title>
        <authorList>
            <person name="Dahal R.H."/>
            <person name="Kim D.-U."/>
        </authorList>
    </citation>
    <scope>NUCLEOTIDE SEQUENCE [LARGE SCALE GENOMIC DNA]</scope>
    <source>
        <strain evidence="3 4">AR-3-17</strain>
    </source>
</reference>
<dbReference type="Gene3D" id="3.40.50.720">
    <property type="entry name" value="NAD(P)-binding Rossmann-like Domain"/>
    <property type="match status" value="1"/>
</dbReference>
<gene>
    <name evidence="3" type="ORF">FA046_07055</name>
</gene>
<dbReference type="InterPro" id="IPR020904">
    <property type="entry name" value="Sc_DH/Rdtase_CS"/>
</dbReference>
<evidence type="ECO:0000256" key="1">
    <source>
        <dbReference type="ARBA" id="ARBA00006484"/>
    </source>
</evidence>
<dbReference type="InterPro" id="IPR002347">
    <property type="entry name" value="SDR_fam"/>
</dbReference>
<accession>A0A4U1C3I0</accession>
<evidence type="ECO:0000313" key="4">
    <source>
        <dbReference type="Proteomes" id="UP000308181"/>
    </source>
</evidence>
<dbReference type="InterPro" id="IPR045000">
    <property type="entry name" value="TR"/>
</dbReference>
<dbReference type="PANTHER" id="PTHR42898:SF6">
    <property type="entry name" value="NADP-DEPENDENT MANNITOL DEHYDROGENASE"/>
    <property type="match status" value="1"/>
</dbReference>
<dbReference type="OrthoDB" id="597477at2"/>
<dbReference type="NCBIfam" id="NF006693">
    <property type="entry name" value="PRK09242.1"/>
    <property type="match status" value="1"/>
</dbReference>
<name>A0A4U1C3I0_9SPHI</name>
<dbReference type="Proteomes" id="UP000308181">
    <property type="component" value="Unassembled WGS sequence"/>
</dbReference>
<dbReference type="Pfam" id="PF13561">
    <property type="entry name" value="adh_short_C2"/>
    <property type="match status" value="1"/>
</dbReference>
<evidence type="ECO:0000313" key="3">
    <source>
        <dbReference type="EMBL" id="TKB98866.1"/>
    </source>
</evidence>
<proteinExistence type="inferred from homology"/>
<dbReference type="EMBL" id="SWBP01000002">
    <property type="protein sequence ID" value="TKB98866.1"/>
    <property type="molecule type" value="Genomic_DNA"/>
</dbReference>
<sequence>MNSWNLNHKKVLITGGTKGIGKATVEAFAELGAIIIFTARNKDEVMKMEQEYVSKGYHVMGFVADVTLAKDRLAVVDHIHKLWGKLDVLVNNAGMNIRKKTIEYTEEEYQKVYHTNFFSAFEFCRLCYPYLLAAKNSAIINVASVAGSFDVGTGSPYATSKAAMIQMSKSLAVEWAKEGIRVNTVSPWFTVTPLTTSYLADLERLEKIQKRTPIGRVAQAEEVASAIAFFAMDKASYISGQHLIIDGGLTSGVF</sequence>
<dbReference type="PRINTS" id="PR00080">
    <property type="entry name" value="SDRFAMILY"/>
</dbReference>
<dbReference type="AlphaFoldDB" id="A0A4U1C3I0"/>
<dbReference type="PROSITE" id="PS00061">
    <property type="entry name" value="ADH_SHORT"/>
    <property type="match status" value="1"/>
</dbReference>
<dbReference type="PRINTS" id="PR00081">
    <property type="entry name" value="GDHRDH"/>
</dbReference>
<dbReference type="InterPro" id="IPR036291">
    <property type="entry name" value="NAD(P)-bd_dom_sf"/>
</dbReference>
<comment type="similarity">
    <text evidence="1">Belongs to the short-chain dehydrogenases/reductases (SDR) family.</text>
</comment>
<dbReference type="GO" id="GO:0016491">
    <property type="term" value="F:oxidoreductase activity"/>
    <property type="evidence" value="ECO:0007669"/>
    <property type="project" value="UniProtKB-KW"/>
</dbReference>
<dbReference type="PANTHER" id="PTHR42898">
    <property type="entry name" value="TROPINONE REDUCTASE"/>
    <property type="match status" value="1"/>
</dbReference>
<comment type="caution">
    <text evidence="3">The sequence shown here is derived from an EMBL/GenBank/DDBJ whole genome shotgun (WGS) entry which is preliminary data.</text>
</comment>
<dbReference type="RefSeq" id="WP_136825680.1">
    <property type="nucleotide sequence ID" value="NZ_SWBP01000002.1"/>
</dbReference>
<protein>
    <submittedName>
        <fullName evidence="3">SDR family oxidoreductase</fullName>
    </submittedName>
</protein>
<evidence type="ECO:0000256" key="2">
    <source>
        <dbReference type="ARBA" id="ARBA00023002"/>
    </source>
</evidence>
<keyword evidence="4" id="KW-1185">Reference proteome</keyword>